<name>A0ABR1P816_DIAER</name>
<dbReference type="PANTHER" id="PTHR21011:SF1">
    <property type="entry name" value="SMALL RIBOSOMAL SUBUNIT PROTEIN BS6M"/>
    <property type="match status" value="1"/>
</dbReference>
<proteinExistence type="inferred from homology"/>
<keyword evidence="3" id="KW-1185">Reference proteome</keyword>
<dbReference type="CDD" id="cd15465">
    <property type="entry name" value="bS6_mito"/>
    <property type="match status" value="1"/>
</dbReference>
<evidence type="ECO:0000256" key="1">
    <source>
        <dbReference type="ARBA" id="ARBA00009512"/>
    </source>
</evidence>
<accession>A0ABR1P816</accession>
<gene>
    <name evidence="2" type="primary">MRP17</name>
    <name evidence="2" type="ORF">SLS63_006594</name>
</gene>
<organism evidence="2 3">
    <name type="scientific">Diaporthe eres</name>
    <name type="common">Phomopsis oblonga</name>
    <dbReference type="NCBI Taxonomy" id="83184"/>
    <lineage>
        <taxon>Eukaryota</taxon>
        <taxon>Fungi</taxon>
        <taxon>Dikarya</taxon>
        <taxon>Ascomycota</taxon>
        <taxon>Pezizomycotina</taxon>
        <taxon>Sordariomycetes</taxon>
        <taxon>Sordariomycetidae</taxon>
        <taxon>Diaporthales</taxon>
        <taxon>Diaporthaceae</taxon>
        <taxon>Diaporthe</taxon>
        <taxon>Diaporthe eres species complex</taxon>
    </lineage>
</organism>
<evidence type="ECO:0000313" key="3">
    <source>
        <dbReference type="Proteomes" id="UP001430848"/>
    </source>
</evidence>
<dbReference type="InterPro" id="IPR000529">
    <property type="entry name" value="Ribosomal_bS6"/>
</dbReference>
<dbReference type="PANTHER" id="PTHR21011">
    <property type="entry name" value="MITOCHONDRIAL 28S RIBOSOMAL PROTEIN S6"/>
    <property type="match status" value="1"/>
</dbReference>
<dbReference type="EMBL" id="JAKNSF020000033">
    <property type="protein sequence ID" value="KAK7728365.1"/>
    <property type="molecule type" value="Genomic_DNA"/>
</dbReference>
<dbReference type="SUPFAM" id="SSF54995">
    <property type="entry name" value="Ribosomal protein S6"/>
    <property type="match status" value="1"/>
</dbReference>
<dbReference type="Gene3D" id="3.30.70.60">
    <property type="match status" value="1"/>
</dbReference>
<dbReference type="InterPro" id="IPR014717">
    <property type="entry name" value="Transl_elong_EF1B/ribsomal_bS6"/>
</dbReference>
<dbReference type="Pfam" id="PF01250">
    <property type="entry name" value="Ribosomal_S6"/>
    <property type="match status" value="1"/>
</dbReference>
<comment type="similarity">
    <text evidence="1">Belongs to the bacterial ribosomal protein bS6 family.</text>
</comment>
<evidence type="ECO:0000313" key="2">
    <source>
        <dbReference type="EMBL" id="KAK7728365.1"/>
    </source>
</evidence>
<sequence length="146" mass="15991">MLYEMIGIVSDTILPPLRRPLHSKFADNLANAPLRPLQVRPGNLAEVKEIVLAAGQLVLRNGGVVRSVDNWGVFALPRAVSKNQALHHNGHYFAMRYDASAAAQGIVRRTINLDPRVIRSTSVKLGDGKLESLSRFGQISWANSAL</sequence>
<protein>
    <submittedName>
        <fullName evidence="2">Mitochondrial ribosomal small subunit component</fullName>
    </submittedName>
</protein>
<dbReference type="Proteomes" id="UP001430848">
    <property type="component" value="Unassembled WGS sequence"/>
</dbReference>
<comment type="caution">
    <text evidence="2">The sequence shown here is derived from an EMBL/GenBank/DDBJ whole genome shotgun (WGS) entry which is preliminary data.</text>
</comment>
<dbReference type="InterPro" id="IPR035980">
    <property type="entry name" value="Ribosomal_bS6_sf"/>
</dbReference>
<reference evidence="2 3" key="1">
    <citation type="submission" date="2024-02" db="EMBL/GenBank/DDBJ databases">
        <title>De novo assembly and annotation of 12 fungi associated with fruit tree decline syndrome in Ontario, Canada.</title>
        <authorList>
            <person name="Sulman M."/>
            <person name="Ellouze W."/>
            <person name="Ilyukhin E."/>
        </authorList>
    </citation>
    <scope>NUCLEOTIDE SEQUENCE [LARGE SCALE GENOMIC DNA]</scope>
    <source>
        <strain evidence="2 3">M169</strain>
    </source>
</reference>